<dbReference type="Gene3D" id="1.10.340.70">
    <property type="match status" value="1"/>
</dbReference>
<dbReference type="InterPro" id="IPR041588">
    <property type="entry name" value="Integrase_H2C2"/>
</dbReference>
<evidence type="ECO:0000313" key="2">
    <source>
        <dbReference type="EMBL" id="KIY61310.1"/>
    </source>
</evidence>
<feature type="non-terminal residue" evidence="2">
    <location>
        <position position="96"/>
    </location>
</feature>
<dbReference type="Pfam" id="PF17921">
    <property type="entry name" value="Integrase_H2C2"/>
    <property type="match status" value="1"/>
</dbReference>
<gene>
    <name evidence="2" type="ORF">CYLTODRAFT_334995</name>
</gene>
<dbReference type="STRING" id="1314674.A0A0D7ATI9"/>
<feature type="non-terminal residue" evidence="2">
    <location>
        <position position="1"/>
    </location>
</feature>
<organism evidence="2 3">
    <name type="scientific">Cylindrobasidium torrendii FP15055 ss-10</name>
    <dbReference type="NCBI Taxonomy" id="1314674"/>
    <lineage>
        <taxon>Eukaryota</taxon>
        <taxon>Fungi</taxon>
        <taxon>Dikarya</taxon>
        <taxon>Basidiomycota</taxon>
        <taxon>Agaricomycotina</taxon>
        <taxon>Agaricomycetes</taxon>
        <taxon>Agaricomycetidae</taxon>
        <taxon>Agaricales</taxon>
        <taxon>Marasmiineae</taxon>
        <taxon>Physalacriaceae</taxon>
        <taxon>Cylindrobasidium</taxon>
    </lineage>
</organism>
<dbReference type="AlphaFoldDB" id="A0A0D7ATI9"/>
<dbReference type="EMBL" id="KN880979">
    <property type="protein sequence ID" value="KIY61310.1"/>
    <property type="molecule type" value="Genomic_DNA"/>
</dbReference>
<keyword evidence="3" id="KW-1185">Reference proteome</keyword>
<reference evidence="2 3" key="1">
    <citation type="journal article" date="2015" name="Fungal Genet. Biol.">
        <title>Evolution of novel wood decay mechanisms in Agaricales revealed by the genome sequences of Fistulina hepatica and Cylindrobasidium torrendii.</title>
        <authorList>
            <person name="Floudas D."/>
            <person name="Held B.W."/>
            <person name="Riley R."/>
            <person name="Nagy L.G."/>
            <person name="Koehler G."/>
            <person name="Ransdell A.S."/>
            <person name="Younus H."/>
            <person name="Chow J."/>
            <person name="Chiniquy J."/>
            <person name="Lipzen A."/>
            <person name="Tritt A."/>
            <person name="Sun H."/>
            <person name="Haridas S."/>
            <person name="LaButti K."/>
            <person name="Ohm R.A."/>
            <person name="Kues U."/>
            <person name="Blanchette R.A."/>
            <person name="Grigoriev I.V."/>
            <person name="Minto R.E."/>
            <person name="Hibbett D.S."/>
        </authorList>
    </citation>
    <scope>NUCLEOTIDE SEQUENCE [LARGE SCALE GENOMIC DNA]</scope>
    <source>
        <strain evidence="2 3">FP15055 ss-10</strain>
    </source>
</reference>
<dbReference type="OrthoDB" id="2894189at2759"/>
<protein>
    <recommendedName>
        <fullName evidence="1">Integrase zinc-binding domain-containing protein</fullName>
    </recommendedName>
</protein>
<evidence type="ECO:0000259" key="1">
    <source>
        <dbReference type="Pfam" id="PF17921"/>
    </source>
</evidence>
<name>A0A0D7ATI9_9AGAR</name>
<feature type="domain" description="Integrase zinc-binding" evidence="1">
    <location>
        <begin position="37"/>
        <end position="87"/>
    </location>
</feature>
<sequence>QFLKKATEFYVDKEHQRMFRRNPTGTPQLVVQDIQRKLSILAQAHNELGHKGEQVVYDLVRLRFYWPYLRKDIHFYLTTCIRCQLRSKIRLELPPT</sequence>
<proteinExistence type="predicted"/>
<accession>A0A0D7ATI9</accession>
<evidence type="ECO:0000313" key="3">
    <source>
        <dbReference type="Proteomes" id="UP000054007"/>
    </source>
</evidence>
<dbReference type="Proteomes" id="UP000054007">
    <property type="component" value="Unassembled WGS sequence"/>
</dbReference>